<keyword evidence="3" id="KW-0677">Repeat</keyword>
<keyword evidence="12" id="KW-1185">Reference proteome</keyword>
<dbReference type="InterPro" id="IPR011990">
    <property type="entry name" value="TPR-like_helical_dom_sf"/>
</dbReference>
<dbReference type="SUPFAM" id="SSF48452">
    <property type="entry name" value="TPR-like"/>
    <property type="match status" value="2"/>
</dbReference>
<keyword evidence="8" id="KW-0175">Coiled coil</keyword>
<proteinExistence type="inferred from homology"/>
<dbReference type="InterPro" id="IPR009057">
    <property type="entry name" value="Homeodomain-like_sf"/>
</dbReference>
<dbReference type="Pfam" id="PF12833">
    <property type="entry name" value="HTH_18"/>
    <property type="match status" value="1"/>
</dbReference>
<comment type="subcellular location">
    <subcellularLocation>
        <location evidence="1">Cytoplasm</location>
    </subcellularLocation>
</comment>
<dbReference type="Gene3D" id="1.25.40.10">
    <property type="entry name" value="Tetratricopeptide repeat domain"/>
    <property type="match status" value="1"/>
</dbReference>
<comment type="similarity">
    <text evidence="7">Belongs to the Rap family.</text>
</comment>
<evidence type="ECO:0000256" key="4">
    <source>
        <dbReference type="ARBA" id="ARBA00022803"/>
    </source>
</evidence>
<name>A0ABW5LIX7_9FLAO</name>
<accession>A0ABW5LIX7</accession>
<dbReference type="SUPFAM" id="SSF46689">
    <property type="entry name" value="Homeodomain-like"/>
    <property type="match status" value="1"/>
</dbReference>
<keyword evidence="4" id="KW-0802">TPR repeat</keyword>
<dbReference type="SMART" id="SM00028">
    <property type="entry name" value="TPR"/>
    <property type="match status" value="5"/>
</dbReference>
<dbReference type="PANTHER" id="PTHR46630:SF1">
    <property type="entry name" value="TETRATRICOPEPTIDE REPEAT PROTEIN 29"/>
    <property type="match status" value="1"/>
</dbReference>
<dbReference type="SMART" id="SM00342">
    <property type="entry name" value="HTH_ARAC"/>
    <property type="match status" value="1"/>
</dbReference>
<keyword evidence="5" id="KW-0805">Transcription regulation</keyword>
<evidence type="ECO:0000256" key="9">
    <source>
        <dbReference type="SAM" id="Phobius"/>
    </source>
</evidence>
<keyword evidence="6" id="KW-0804">Transcription</keyword>
<dbReference type="InterPro" id="IPR019734">
    <property type="entry name" value="TPR_rpt"/>
</dbReference>
<dbReference type="InterPro" id="IPR018060">
    <property type="entry name" value="HTH_AraC"/>
</dbReference>
<feature type="transmembrane region" description="Helical" evidence="9">
    <location>
        <begin position="350"/>
        <end position="369"/>
    </location>
</feature>
<evidence type="ECO:0000256" key="8">
    <source>
        <dbReference type="SAM" id="Coils"/>
    </source>
</evidence>
<evidence type="ECO:0000256" key="7">
    <source>
        <dbReference type="ARBA" id="ARBA00038253"/>
    </source>
</evidence>
<dbReference type="EMBL" id="JBHULE010000019">
    <property type="protein sequence ID" value="MFD2563788.1"/>
    <property type="molecule type" value="Genomic_DNA"/>
</dbReference>
<evidence type="ECO:0000313" key="12">
    <source>
        <dbReference type="Proteomes" id="UP001597319"/>
    </source>
</evidence>
<dbReference type="Gene3D" id="1.10.10.60">
    <property type="entry name" value="Homeodomain-like"/>
    <property type="match status" value="2"/>
</dbReference>
<evidence type="ECO:0000256" key="6">
    <source>
        <dbReference type="ARBA" id="ARBA00023163"/>
    </source>
</evidence>
<evidence type="ECO:0000256" key="1">
    <source>
        <dbReference type="ARBA" id="ARBA00004496"/>
    </source>
</evidence>
<evidence type="ECO:0000259" key="10">
    <source>
        <dbReference type="PROSITE" id="PS01124"/>
    </source>
</evidence>
<dbReference type="RefSeq" id="WP_378293519.1">
    <property type="nucleotide sequence ID" value="NZ_JBHULE010000019.1"/>
</dbReference>
<keyword evidence="9" id="KW-0472">Membrane</keyword>
<gene>
    <name evidence="11" type="ORF">ACFSR1_13995</name>
</gene>
<feature type="domain" description="HTH araC/xylS-type" evidence="10">
    <location>
        <begin position="416"/>
        <end position="524"/>
    </location>
</feature>
<dbReference type="PANTHER" id="PTHR46630">
    <property type="entry name" value="TETRATRICOPEPTIDE REPEAT PROTEIN 29"/>
    <property type="match status" value="1"/>
</dbReference>
<protein>
    <submittedName>
        <fullName evidence="11">Tetratricopeptide repeat protein</fullName>
    </submittedName>
</protein>
<dbReference type="InterPro" id="IPR051476">
    <property type="entry name" value="Bac_ResReg_Asp_Phosphatase"/>
</dbReference>
<keyword evidence="9" id="KW-0812">Transmembrane</keyword>
<evidence type="ECO:0000256" key="3">
    <source>
        <dbReference type="ARBA" id="ARBA00022737"/>
    </source>
</evidence>
<sequence length="536" mass="62763">MVSYLQRIWILFLFLLVGIVTFSFTQYALKDALEYIEKGKTLYNSGEYIKSLDFFDKARTISVALENDSLIGIIDIRKGHSFLLSGKNEEAVEAYYSALAITEKTGDLDQQVRAKSGLILVLKGMNQLDKAYAIASEILRTIDKTSYSNTKTHVNILTTICDIYLALEYYQEVLSFAEKGIDISKSIDYKEGLIDFYIKKGMIFYYQKKYEDSFKYLLDAKNILEQNEITNSFFPFININYFLASCYYEQGNYDKAINQLEKTTKSLKEEDLIKPLVVQSYLLLANCYGEKKDFEKALYYNNEYLRIHKDFQENRDEIVNTIYKKEAEKLEQKINIITEKNETSELKKQVVIMVLVLLLVILMVIVFNYRRKQINNKKVFDDLMIKVNQLESKKVTKADSQKVIPKDLGIDEKKINEILKRLAKLESEEYFLRLDCNQRDIAKKLKTNHTYLSKIVRTYKEKSFTDYINDLRIEYAVKRLKQDKKFRSFSITSIANEIGYKSDYSFAKHFKAKTGLNPSYYIKNIEKQEKIEKNTA</sequence>
<dbReference type="Proteomes" id="UP001597319">
    <property type="component" value="Unassembled WGS sequence"/>
</dbReference>
<organism evidence="11 12">
    <name type="scientific">Aquimarina rubra</name>
    <dbReference type="NCBI Taxonomy" id="1920033"/>
    <lineage>
        <taxon>Bacteria</taxon>
        <taxon>Pseudomonadati</taxon>
        <taxon>Bacteroidota</taxon>
        <taxon>Flavobacteriia</taxon>
        <taxon>Flavobacteriales</taxon>
        <taxon>Flavobacteriaceae</taxon>
        <taxon>Aquimarina</taxon>
    </lineage>
</organism>
<feature type="coiled-coil region" evidence="8">
    <location>
        <begin position="320"/>
        <end position="347"/>
    </location>
</feature>
<evidence type="ECO:0000313" key="11">
    <source>
        <dbReference type="EMBL" id="MFD2563788.1"/>
    </source>
</evidence>
<comment type="caution">
    <text evidence="11">The sequence shown here is derived from an EMBL/GenBank/DDBJ whole genome shotgun (WGS) entry which is preliminary data.</text>
</comment>
<keyword evidence="9" id="KW-1133">Transmembrane helix</keyword>
<dbReference type="Pfam" id="PF13424">
    <property type="entry name" value="TPR_12"/>
    <property type="match status" value="1"/>
</dbReference>
<keyword evidence="2" id="KW-0963">Cytoplasm</keyword>
<dbReference type="PROSITE" id="PS01124">
    <property type="entry name" value="HTH_ARAC_FAMILY_2"/>
    <property type="match status" value="1"/>
</dbReference>
<reference evidence="12" key="1">
    <citation type="journal article" date="2019" name="Int. J. Syst. Evol. Microbiol.">
        <title>The Global Catalogue of Microorganisms (GCM) 10K type strain sequencing project: providing services to taxonomists for standard genome sequencing and annotation.</title>
        <authorList>
            <consortium name="The Broad Institute Genomics Platform"/>
            <consortium name="The Broad Institute Genome Sequencing Center for Infectious Disease"/>
            <person name="Wu L."/>
            <person name="Ma J."/>
        </authorList>
    </citation>
    <scope>NUCLEOTIDE SEQUENCE [LARGE SCALE GENOMIC DNA]</scope>
    <source>
        <strain evidence="12">KCTC 52274</strain>
    </source>
</reference>
<evidence type="ECO:0000256" key="2">
    <source>
        <dbReference type="ARBA" id="ARBA00022490"/>
    </source>
</evidence>
<evidence type="ECO:0000256" key="5">
    <source>
        <dbReference type="ARBA" id="ARBA00023015"/>
    </source>
</evidence>